<feature type="transmembrane region" description="Helical" evidence="6">
    <location>
        <begin position="201"/>
        <end position="221"/>
    </location>
</feature>
<gene>
    <name evidence="7" type="ORF">F0L68_02975</name>
</gene>
<reference evidence="7 8" key="2">
    <citation type="submission" date="2019-09" db="EMBL/GenBank/DDBJ databases">
        <authorList>
            <person name="Jin C."/>
        </authorList>
    </citation>
    <scope>NUCLEOTIDE SEQUENCE [LARGE SCALE GENOMIC DNA]</scope>
    <source>
        <strain evidence="7 8">AN110305</strain>
    </source>
</reference>
<evidence type="ECO:0000256" key="4">
    <source>
        <dbReference type="ARBA" id="ARBA00022989"/>
    </source>
</evidence>
<evidence type="ECO:0000256" key="5">
    <source>
        <dbReference type="ARBA" id="ARBA00023136"/>
    </source>
</evidence>
<feature type="transmembrane region" description="Helical" evidence="6">
    <location>
        <begin position="272"/>
        <end position="296"/>
    </location>
</feature>
<dbReference type="Proteomes" id="UP000323454">
    <property type="component" value="Unassembled WGS sequence"/>
</dbReference>
<feature type="transmembrane region" description="Helical" evidence="6">
    <location>
        <begin position="131"/>
        <end position="155"/>
    </location>
</feature>
<comment type="caution">
    <text evidence="7">The sequence shown here is derived from an EMBL/GenBank/DDBJ whole genome shotgun (WGS) entry which is preliminary data.</text>
</comment>
<dbReference type="InterPro" id="IPR002293">
    <property type="entry name" value="AA/rel_permease1"/>
</dbReference>
<keyword evidence="2" id="KW-0813">Transport</keyword>
<proteinExistence type="predicted"/>
<feature type="transmembrane region" description="Helical" evidence="6">
    <location>
        <begin position="426"/>
        <end position="444"/>
    </location>
</feature>
<dbReference type="PIRSF" id="PIRSF006060">
    <property type="entry name" value="AA_transporter"/>
    <property type="match status" value="1"/>
</dbReference>
<feature type="transmembrane region" description="Helical" evidence="6">
    <location>
        <begin position="316"/>
        <end position="345"/>
    </location>
</feature>
<dbReference type="RefSeq" id="WP_149847835.1">
    <property type="nucleotide sequence ID" value="NZ_VUOB01000003.1"/>
</dbReference>
<name>A0A5B2XR18_9PSEU</name>
<feature type="transmembrane region" description="Helical" evidence="6">
    <location>
        <begin position="393"/>
        <end position="414"/>
    </location>
</feature>
<keyword evidence="8" id="KW-1185">Reference proteome</keyword>
<feature type="transmembrane region" description="Helical" evidence="6">
    <location>
        <begin position="175"/>
        <end position="192"/>
    </location>
</feature>
<protein>
    <submittedName>
        <fullName evidence="7">Amino acid permease</fullName>
    </submittedName>
</protein>
<feature type="transmembrane region" description="Helical" evidence="6">
    <location>
        <begin position="366"/>
        <end position="387"/>
    </location>
</feature>
<evidence type="ECO:0000256" key="3">
    <source>
        <dbReference type="ARBA" id="ARBA00022692"/>
    </source>
</evidence>
<dbReference type="OrthoDB" id="9762947at2"/>
<keyword evidence="3 6" id="KW-0812">Transmembrane</keyword>
<feature type="transmembrane region" description="Helical" evidence="6">
    <location>
        <begin position="69"/>
        <end position="95"/>
    </location>
</feature>
<evidence type="ECO:0000256" key="1">
    <source>
        <dbReference type="ARBA" id="ARBA00004141"/>
    </source>
</evidence>
<sequence length="488" mass="50928">MTSVQDGLGRGSGVFRRKPIGAAPAEGEGGLKRTLGLWQLTAIGVGGIIGAGIFSLAGSVAHGDSEHGIAGVGPAVLISFLIAGIASAAAAFSYAEFAGLIPTAGSAYTYGYAVLGEIVGWFIGWDLLLEYTAIVAVVAIGISGYFGFLLDQIGLHLPAWMLGAPGTGSGHKVDLFAAILCLLIAGLLNLGIKSAARFETIVVGLKVLVVLVVILVGFFYVKTGNYTPFAPSGFGGAMTGAATVFFAVFGYDAMSTAAEESKDAQRHMPKAIIYSLAISMVLYVLACLVLTGMQSFTDINPKSGFSSAFASVGLNGLASVIAVGAIIGILTVMFTFMLGVTRVWYSMSRDGLLPKWFAKTHPVRNVPTRVTWIAGVASAVIAGVLPIGKAAELTNIGILLAFVVVCVAVIVLRYQKPDLPRTFKVPGMPVVPLIGVGFSIWLITYLSPDTWIRFAVWFVIGVVIYFAYSRRNSLLATPSGEVSPPAGS</sequence>
<keyword evidence="5 6" id="KW-0472">Membrane</keyword>
<dbReference type="Pfam" id="PF13520">
    <property type="entry name" value="AA_permease_2"/>
    <property type="match status" value="1"/>
</dbReference>
<feature type="transmembrane region" description="Helical" evidence="6">
    <location>
        <begin position="233"/>
        <end position="251"/>
    </location>
</feature>
<dbReference type="Gene3D" id="1.20.1740.10">
    <property type="entry name" value="Amino acid/polyamine transporter I"/>
    <property type="match status" value="1"/>
</dbReference>
<evidence type="ECO:0000313" key="8">
    <source>
        <dbReference type="Proteomes" id="UP000323454"/>
    </source>
</evidence>
<evidence type="ECO:0000256" key="2">
    <source>
        <dbReference type="ARBA" id="ARBA00022448"/>
    </source>
</evidence>
<organism evidence="7 8">
    <name type="scientific">Solihabitans fulvus</name>
    <dbReference type="NCBI Taxonomy" id="1892852"/>
    <lineage>
        <taxon>Bacteria</taxon>
        <taxon>Bacillati</taxon>
        <taxon>Actinomycetota</taxon>
        <taxon>Actinomycetes</taxon>
        <taxon>Pseudonocardiales</taxon>
        <taxon>Pseudonocardiaceae</taxon>
        <taxon>Solihabitans</taxon>
    </lineage>
</organism>
<dbReference type="EMBL" id="VUOB01000003">
    <property type="protein sequence ID" value="KAA2266097.1"/>
    <property type="molecule type" value="Genomic_DNA"/>
</dbReference>
<accession>A0A5B2XR18</accession>
<dbReference type="AlphaFoldDB" id="A0A5B2XR18"/>
<evidence type="ECO:0000256" key="6">
    <source>
        <dbReference type="SAM" id="Phobius"/>
    </source>
</evidence>
<dbReference type="PANTHER" id="PTHR43243:SF4">
    <property type="entry name" value="CATIONIC AMINO ACID TRANSPORTER 4"/>
    <property type="match status" value="1"/>
</dbReference>
<feature type="transmembrane region" description="Helical" evidence="6">
    <location>
        <begin position="37"/>
        <end position="57"/>
    </location>
</feature>
<dbReference type="GO" id="GO:0015171">
    <property type="term" value="F:amino acid transmembrane transporter activity"/>
    <property type="evidence" value="ECO:0007669"/>
    <property type="project" value="TreeGrafter"/>
</dbReference>
<evidence type="ECO:0000313" key="7">
    <source>
        <dbReference type="EMBL" id="KAA2266097.1"/>
    </source>
</evidence>
<comment type="subcellular location">
    <subcellularLocation>
        <location evidence="1">Membrane</location>
        <topology evidence="1">Multi-pass membrane protein</topology>
    </subcellularLocation>
</comment>
<feature type="transmembrane region" description="Helical" evidence="6">
    <location>
        <begin position="450"/>
        <end position="468"/>
    </location>
</feature>
<dbReference type="GO" id="GO:0016020">
    <property type="term" value="C:membrane"/>
    <property type="evidence" value="ECO:0007669"/>
    <property type="project" value="UniProtKB-SubCell"/>
</dbReference>
<keyword evidence="4 6" id="KW-1133">Transmembrane helix</keyword>
<dbReference type="PANTHER" id="PTHR43243">
    <property type="entry name" value="INNER MEMBRANE TRANSPORTER YGJI-RELATED"/>
    <property type="match status" value="1"/>
</dbReference>
<feature type="transmembrane region" description="Helical" evidence="6">
    <location>
        <begin position="107"/>
        <end position="124"/>
    </location>
</feature>
<reference evidence="7 8" key="1">
    <citation type="submission" date="2019-09" db="EMBL/GenBank/DDBJ databases">
        <title>Goodfellowia gen. nov., a new genus of the Pseudonocardineae related to Actinoalloteichus, containing Goodfellowia coeruleoviolacea gen. nov., comb. nov. gen. nov., comb. nov.</title>
        <authorList>
            <person name="Labeda D."/>
        </authorList>
    </citation>
    <scope>NUCLEOTIDE SEQUENCE [LARGE SCALE GENOMIC DNA]</scope>
    <source>
        <strain evidence="7 8">AN110305</strain>
    </source>
</reference>